<proteinExistence type="predicted"/>
<dbReference type="AlphaFoldDB" id="A0A665VUU3"/>
<dbReference type="InParanoid" id="A0A665VUU3"/>
<reference evidence="2" key="1">
    <citation type="submission" date="2021-04" db="EMBL/GenBank/DDBJ databases">
        <authorList>
            <consortium name="Wellcome Sanger Institute Data Sharing"/>
        </authorList>
    </citation>
    <scope>NUCLEOTIDE SEQUENCE [LARGE SCALE GENOMIC DNA]</scope>
</reference>
<name>A0A665VUU3_ECHNA</name>
<keyword evidence="3" id="KW-1185">Reference proteome</keyword>
<reference evidence="2" key="3">
    <citation type="submission" date="2025-09" db="UniProtKB">
        <authorList>
            <consortium name="Ensembl"/>
        </authorList>
    </citation>
    <scope>IDENTIFICATION</scope>
</reference>
<gene>
    <name evidence="2" type="primary">zgc:113184</name>
</gene>
<dbReference type="FunCoup" id="A0A665VUU3">
    <property type="interactions" value="123"/>
</dbReference>
<feature type="region of interest" description="Disordered" evidence="1">
    <location>
        <begin position="92"/>
        <end position="120"/>
    </location>
</feature>
<sequence length="166" mass="18488">MEEAYSELYQEFLRLRSLCLRQAALLHQLTSALQKQEAKAQHGVDCALARSSGTLSDLIAEEISKLHVDLPLQPKEARELDEKFSPMLFLDSPRWNGAPSSKSGQTDHPGRHKAPLSEDPSLNLSGGMLMSDVVLQSHVCDFCQAIFPRNTTTRGAFLQHLHTHIT</sequence>
<dbReference type="OMA" id="CDFCQAV"/>
<dbReference type="Ensembl" id="ENSENLT00000036046.1">
    <property type="protein sequence ID" value="ENSENLP00000035102.1"/>
    <property type="gene ID" value="ENSENLG00000015346.1"/>
</dbReference>
<dbReference type="InterPro" id="IPR039669">
    <property type="entry name" value="TANK"/>
</dbReference>
<organism evidence="2 3">
    <name type="scientific">Echeneis naucrates</name>
    <name type="common">Live sharksucker</name>
    <dbReference type="NCBI Taxonomy" id="173247"/>
    <lineage>
        <taxon>Eukaryota</taxon>
        <taxon>Metazoa</taxon>
        <taxon>Chordata</taxon>
        <taxon>Craniata</taxon>
        <taxon>Vertebrata</taxon>
        <taxon>Euteleostomi</taxon>
        <taxon>Actinopterygii</taxon>
        <taxon>Neopterygii</taxon>
        <taxon>Teleostei</taxon>
        <taxon>Neoteleostei</taxon>
        <taxon>Acanthomorphata</taxon>
        <taxon>Carangaria</taxon>
        <taxon>Carangiformes</taxon>
        <taxon>Echeneidae</taxon>
        <taxon>Echeneis</taxon>
    </lineage>
</organism>
<evidence type="ECO:0000313" key="3">
    <source>
        <dbReference type="Proteomes" id="UP000472264"/>
    </source>
</evidence>
<evidence type="ECO:0000313" key="2">
    <source>
        <dbReference type="Ensembl" id="ENSENLP00000035102.1"/>
    </source>
</evidence>
<accession>A0A665VUU3</accession>
<protein>
    <submittedName>
        <fullName evidence="2">Uncharacterized protein</fullName>
    </submittedName>
</protein>
<dbReference type="PANTHER" id="PTHR15249:SF0">
    <property type="entry name" value="TRAF FAMILY MEMBER-ASSOCIATED NF-KAPPA-B ACTIVATOR"/>
    <property type="match status" value="1"/>
</dbReference>
<dbReference type="Proteomes" id="UP000472264">
    <property type="component" value="Chromosome 5"/>
</dbReference>
<dbReference type="PANTHER" id="PTHR15249">
    <property type="entry name" value="TRAF FAMILY MEMBER-ASSOCIATED NF-KAPPA-B ACTIVATOR"/>
    <property type="match status" value="1"/>
</dbReference>
<reference evidence="2" key="2">
    <citation type="submission" date="2025-08" db="UniProtKB">
        <authorList>
            <consortium name="Ensembl"/>
        </authorList>
    </citation>
    <scope>IDENTIFICATION</scope>
</reference>
<evidence type="ECO:0000256" key="1">
    <source>
        <dbReference type="SAM" id="MobiDB-lite"/>
    </source>
</evidence>
<dbReference type="GO" id="GO:0043124">
    <property type="term" value="P:negative regulation of canonical NF-kappaB signal transduction"/>
    <property type="evidence" value="ECO:0007669"/>
    <property type="project" value="InterPro"/>
</dbReference>